<accession>A0A1X7H4F8</accession>
<protein>
    <submittedName>
        <fullName evidence="1">Uncharacterized protein</fullName>
    </submittedName>
</protein>
<dbReference type="STRING" id="28094.SAMN06295900_12118"/>
<keyword evidence="2" id="KW-1185">Reference proteome</keyword>
<dbReference type="Proteomes" id="UP000192911">
    <property type="component" value="Unassembled WGS sequence"/>
</dbReference>
<evidence type="ECO:0000313" key="1">
    <source>
        <dbReference type="EMBL" id="SMF79380.1"/>
    </source>
</evidence>
<dbReference type="RefSeq" id="WP_085230431.1">
    <property type="nucleotide sequence ID" value="NZ_BSQD01000019.1"/>
</dbReference>
<dbReference type="GeneID" id="95548208"/>
<evidence type="ECO:0000313" key="2">
    <source>
        <dbReference type="Proteomes" id="UP000192911"/>
    </source>
</evidence>
<proteinExistence type="predicted"/>
<name>A0A1X7H4F8_TRICW</name>
<dbReference type="EMBL" id="FXAH01000021">
    <property type="protein sequence ID" value="SMF79380.1"/>
    <property type="molecule type" value="Genomic_DNA"/>
</dbReference>
<sequence>MAFQPDHEHTETSGVEVTISQTSIDADSVSITAYAVGESGALMEPAYDSIELEEISIRVKIEPLKPGEFTLTIKADLLCEFERA</sequence>
<dbReference type="AlphaFoldDB" id="A0A1X7H4F8"/>
<gene>
    <name evidence="1" type="ORF">SAMN06295900_12118</name>
</gene>
<organism evidence="1 2">
    <name type="scientific">Trinickia caryophylli</name>
    <name type="common">Paraburkholderia caryophylli</name>
    <dbReference type="NCBI Taxonomy" id="28094"/>
    <lineage>
        <taxon>Bacteria</taxon>
        <taxon>Pseudomonadati</taxon>
        <taxon>Pseudomonadota</taxon>
        <taxon>Betaproteobacteria</taxon>
        <taxon>Burkholderiales</taxon>
        <taxon>Burkholderiaceae</taxon>
        <taxon>Trinickia</taxon>
    </lineage>
</organism>
<reference evidence="2" key="1">
    <citation type="submission" date="2017-04" db="EMBL/GenBank/DDBJ databases">
        <authorList>
            <person name="Varghese N."/>
            <person name="Submissions S."/>
        </authorList>
    </citation>
    <scope>NUCLEOTIDE SEQUENCE [LARGE SCALE GENOMIC DNA]</scope>
    <source>
        <strain evidence="2">Ballard 720</strain>
    </source>
</reference>